<dbReference type="SUPFAM" id="SSF48439">
    <property type="entry name" value="Protein prenylyltransferase"/>
    <property type="match status" value="1"/>
</dbReference>
<keyword evidence="3" id="KW-1185">Reference proteome</keyword>
<reference evidence="2 3" key="1">
    <citation type="submission" date="2021-09" db="EMBL/GenBank/DDBJ databases">
        <title>Genomic insights and catalytic innovation underlie evolution of tropane alkaloids biosynthesis.</title>
        <authorList>
            <person name="Wang Y.-J."/>
            <person name="Tian T."/>
            <person name="Huang J.-P."/>
            <person name="Huang S.-X."/>
        </authorList>
    </citation>
    <scope>NUCLEOTIDE SEQUENCE [LARGE SCALE GENOMIC DNA]</scope>
    <source>
        <strain evidence="2">KIB-2018</strain>
        <tissue evidence="2">Leaf</tissue>
    </source>
</reference>
<accession>A0AAV8TML7</accession>
<keyword evidence="1" id="KW-0808">Transferase</keyword>
<gene>
    <name evidence="2" type="ORF">K2173_018229</name>
</gene>
<dbReference type="Proteomes" id="UP001159364">
    <property type="component" value="Linkage Group LG04"/>
</dbReference>
<evidence type="ECO:0000256" key="1">
    <source>
        <dbReference type="RuleBase" id="RU367120"/>
    </source>
</evidence>
<evidence type="ECO:0000313" key="2">
    <source>
        <dbReference type="EMBL" id="KAJ8767671.1"/>
    </source>
</evidence>
<comment type="caution">
    <text evidence="2">The sequence shown here is derived from an EMBL/GenBank/DDBJ whole genome shotgun (WGS) entry which is preliminary data.</text>
</comment>
<dbReference type="EC" id="2.5.1.60" evidence="1"/>
<sequence>MHTSVPTSMQFWMSISLVIDGSHCFSRLWKFQLEAVKMHGRPRKPFKPKDETVSVDKAQKLRALQSQFLSNHHHKNYTREAVELSAEFLEINPESYTAWNYKKLTVEYNLTHFASDPDLVKSIFDKELRLSLVSSEMGSKQRAFFNTEGVAALGQVLKS</sequence>
<comment type="catalytic activity">
    <reaction evidence="1">
        <text>geranylgeranyl diphosphate + L-cysteinyl-[protein] = S-geranylgeranyl-L-cysteinyl-[protein] + diphosphate</text>
        <dbReference type="Rhea" id="RHEA:21240"/>
        <dbReference type="Rhea" id="RHEA-COMP:10131"/>
        <dbReference type="Rhea" id="RHEA-COMP:11537"/>
        <dbReference type="ChEBI" id="CHEBI:29950"/>
        <dbReference type="ChEBI" id="CHEBI:33019"/>
        <dbReference type="ChEBI" id="CHEBI:57533"/>
        <dbReference type="ChEBI" id="CHEBI:86021"/>
        <dbReference type="EC" id="2.5.1.60"/>
    </reaction>
</comment>
<comment type="similarity">
    <text evidence="1">Belongs to the protein prenyltransferase subunit alpha family.</text>
</comment>
<proteinExistence type="inferred from homology"/>
<evidence type="ECO:0000313" key="3">
    <source>
        <dbReference type="Proteomes" id="UP001159364"/>
    </source>
</evidence>
<organism evidence="2 3">
    <name type="scientific">Erythroxylum novogranatense</name>
    <dbReference type="NCBI Taxonomy" id="1862640"/>
    <lineage>
        <taxon>Eukaryota</taxon>
        <taxon>Viridiplantae</taxon>
        <taxon>Streptophyta</taxon>
        <taxon>Embryophyta</taxon>
        <taxon>Tracheophyta</taxon>
        <taxon>Spermatophyta</taxon>
        <taxon>Magnoliopsida</taxon>
        <taxon>eudicotyledons</taxon>
        <taxon>Gunneridae</taxon>
        <taxon>Pentapetalae</taxon>
        <taxon>rosids</taxon>
        <taxon>fabids</taxon>
        <taxon>Malpighiales</taxon>
        <taxon>Erythroxylaceae</taxon>
        <taxon>Erythroxylum</taxon>
    </lineage>
</organism>
<dbReference type="Gene3D" id="1.25.40.120">
    <property type="entry name" value="Protein prenylyltransferase"/>
    <property type="match status" value="1"/>
</dbReference>
<dbReference type="AlphaFoldDB" id="A0AAV8TML7"/>
<dbReference type="PANTHER" id="PTHR11129:SF2">
    <property type="entry name" value="GERANYLGERANYL TRANSFERASE TYPE-2 SUBUNIT ALPHA"/>
    <property type="match status" value="1"/>
</dbReference>
<dbReference type="GO" id="GO:0097354">
    <property type="term" value="P:prenylation"/>
    <property type="evidence" value="ECO:0007669"/>
    <property type="project" value="UniProtKB-UniRule"/>
</dbReference>
<comment type="function">
    <text evidence="1">Catalyzes the transfer of a geranyl-geranyl moiety from geranyl-geranyl pyrophosphate to cysteines occuring in specific C-terminal amino acid sequences.</text>
</comment>
<keyword evidence="1" id="KW-0637">Prenyltransferase</keyword>
<protein>
    <recommendedName>
        <fullName evidence="1">Geranylgeranyl transferase type-2 subunit alpha</fullName>
        <ecNumber evidence="1">2.5.1.60</ecNumber>
    </recommendedName>
    <alternativeName>
        <fullName evidence="1">Geranylgeranyl transferase type II subunit alpha</fullName>
    </alternativeName>
</protein>
<dbReference type="GO" id="GO:0004663">
    <property type="term" value="F:Rab geranylgeranyltransferase activity"/>
    <property type="evidence" value="ECO:0007669"/>
    <property type="project" value="UniProtKB-UniRule"/>
</dbReference>
<dbReference type="EMBL" id="JAIWQS010000004">
    <property type="protein sequence ID" value="KAJ8767671.1"/>
    <property type="molecule type" value="Genomic_DNA"/>
</dbReference>
<name>A0AAV8TML7_9ROSI</name>
<dbReference type="GO" id="GO:0005968">
    <property type="term" value="C:Rab-protein geranylgeranyltransferase complex"/>
    <property type="evidence" value="ECO:0007669"/>
    <property type="project" value="TreeGrafter"/>
</dbReference>
<dbReference type="PANTHER" id="PTHR11129">
    <property type="entry name" value="PROTEIN FARNESYLTRANSFERASE ALPHA SUBUNIT/RAB GERANYLGERANYL TRANSFERASE ALPHA SUBUNIT"/>
    <property type="match status" value="1"/>
</dbReference>